<organism evidence="2 3">
    <name type="scientific">Ictalurus punctatus</name>
    <name type="common">Channel catfish</name>
    <name type="synonym">Silurus punctatus</name>
    <dbReference type="NCBI Taxonomy" id="7998"/>
    <lineage>
        <taxon>Eukaryota</taxon>
        <taxon>Metazoa</taxon>
        <taxon>Chordata</taxon>
        <taxon>Craniata</taxon>
        <taxon>Vertebrata</taxon>
        <taxon>Euteleostomi</taxon>
        <taxon>Actinopterygii</taxon>
        <taxon>Neopterygii</taxon>
        <taxon>Teleostei</taxon>
        <taxon>Ostariophysi</taxon>
        <taxon>Siluriformes</taxon>
        <taxon>Ictaluridae</taxon>
        <taxon>Ictalurus</taxon>
    </lineage>
</organism>
<proteinExistence type="predicted"/>
<reference evidence="3" key="2">
    <citation type="submission" date="2025-08" db="UniProtKB">
        <authorList>
            <consortium name="RefSeq"/>
        </authorList>
    </citation>
    <scope>IDENTIFICATION</scope>
    <source>
        <tissue evidence="3">Blood</tissue>
    </source>
</reference>
<evidence type="ECO:0000313" key="3">
    <source>
        <dbReference type="RefSeq" id="XP_053538625.1"/>
    </source>
</evidence>
<keyword evidence="2" id="KW-1185">Reference proteome</keyword>
<reference evidence="2" key="1">
    <citation type="journal article" date="2016" name="Nat. Commun.">
        <title>The channel catfish genome sequence provides insights into the evolution of scale formation in teleosts.</title>
        <authorList>
            <person name="Liu Z."/>
            <person name="Liu S."/>
            <person name="Yao J."/>
            <person name="Bao L."/>
            <person name="Zhang J."/>
            <person name="Li Y."/>
            <person name="Jiang C."/>
            <person name="Sun L."/>
            <person name="Wang R."/>
            <person name="Zhang Y."/>
            <person name="Zhou T."/>
            <person name="Zeng Q."/>
            <person name="Fu Q."/>
            <person name="Gao S."/>
            <person name="Li N."/>
            <person name="Koren S."/>
            <person name="Jiang Y."/>
            <person name="Zimin A."/>
            <person name="Xu P."/>
            <person name="Phillippy A.M."/>
            <person name="Geng X."/>
            <person name="Song L."/>
            <person name="Sun F."/>
            <person name="Li C."/>
            <person name="Wang X."/>
            <person name="Chen A."/>
            <person name="Jin Y."/>
            <person name="Yuan Z."/>
            <person name="Yang Y."/>
            <person name="Tan S."/>
            <person name="Peatman E."/>
            <person name="Lu J."/>
            <person name="Qin Z."/>
            <person name="Dunham R."/>
            <person name="Li Z."/>
            <person name="Sonstegard T."/>
            <person name="Feng J."/>
            <person name="Danzmann R.G."/>
            <person name="Schroeder S."/>
            <person name="Scheffler B."/>
            <person name="Duke M.V."/>
            <person name="Ballard L."/>
            <person name="Kucuktas H."/>
            <person name="Kaltenboeck L."/>
            <person name="Liu H."/>
            <person name="Armbruster J."/>
            <person name="Xie Y."/>
            <person name="Kirby M.L."/>
            <person name="Tian Y."/>
            <person name="Flanagan M.E."/>
            <person name="Mu W."/>
            <person name="Waldbieser G.C."/>
        </authorList>
    </citation>
    <scope>NUCLEOTIDE SEQUENCE [LARGE SCALE GENOMIC DNA]</scope>
    <source>
        <strain evidence="2">SDA103</strain>
    </source>
</reference>
<protein>
    <submittedName>
        <fullName evidence="3">Uncharacterized protein LOC108269564</fullName>
    </submittedName>
</protein>
<feature type="compositionally biased region" description="Basic and acidic residues" evidence="1">
    <location>
        <begin position="196"/>
        <end position="227"/>
    </location>
</feature>
<dbReference type="AlphaFoldDB" id="A0A9F7R4F9"/>
<dbReference type="RefSeq" id="XP_053538625.1">
    <property type="nucleotide sequence ID" value="XM_053682650.1"/>
</dbReference>
<sequence>MKFKNKEEEAGFGRTIWQPWPPVWRKQVGILGCESYESPFSQSQLTSCPHGWVVYYKNWREEPRNPGTDSNRHVQHNTYTTMGSELGLATWMPSSITVGMSDANRDAHLSFSHGKEWDSCLPRWAGRFRVEDESTTSDLVKVSRERLLQVDTLPITNQVHRSGKLKRMSDTPTGARLYSTRSFSNPVRVLSRARSAHLERVSSRSRSEQVQSEKKKERKKGECELEKTTSSFSLGAADLLQE</sequence>
<accession>A0A9F7R4F9</accession>
<name>A0A9F7R4F9_ICTPU</name>
<dbReference type="Proteomes" id="UP000221080">
    <property type="component" value="Chromosome 9"/>
</dbReference>
<gene>
    <name evidence="3" type="primary">LOC108269564</name>
</gene>
<evidence type="ECO:0000313" key="2">
    <source>
        <dbReference type="Proteomes" id="UP000221080"/>
    </source>
</evidence>
<evidence type="ECO:0000256" key="1">
    <source>
        <dbReference type="SAM" id="MobiDB-lite"/>
    </source>
</evidence>
<dbReference type="KEGG" id="ipu:108269564"/>
<dbReference type="GeneID" id="108269564"/>
<feature type="region of interest" description="Disordered" evidence="1">
    <location>
        <begin position="194"/>
        <end position="229"/>
    </location>
</feature>